<gene>
    <name evidence="1" type="ORF">F511_37779</name>
</gene>
<sequence>MIALDFSGKTHQSASHNVAFNQVINQSVNQAQDISPGTANLKPSLTGHDNSAAKQLKHNFKTEENTYPKAYTNRGTLGQDFTESVERTGSSRFLKSTVSVPKLVSIGRETQEEFSATNFIQNNGGKRRQSTEKSHDVSIVGTLRLVFTSSTTKPAATTSRNIIPKQYQNDIVATNQNDVAALHQLIPHFLRNTQQPVTLNNPDAIVAKQNNVAKDTSSLLSTADPTNSW</sequence>
<dbReference type="Proteomes" id="UP000250235">
    <property type="component" value="Unassembled WGS sequence"/>
</dbReference>
<dbReference type="AlphaFoldDB" id="A0A2Z7CBK0"/>
<dbReference type="EMBL" id="KQ997007">
    <property type="protein sequence ID" value="KZV44411.1"/>
    <property type="molecule type" value="Genomic_DNA"/>
</dbReference>
<name>A0A2Z7CBK0_9LAMI</name>
<organism evidence="1 2">
    <name type="scientific">Dorcoceras hygrometricum</name>
    <dbReference type="NCBI Taxonomy" id="472368"/>
    <lineage>
        <taxon>Eukaryota</taxon>
        <taxon>Viridiplantae</taxon>
        <taxon>Streptophyta</taxon>
        <taxon>Embryophyta</taxon>
        <taxon>Tracheophyta</taxon>
        <taxon>Spermatophyta</taxon>
        <taxon>Magnoliopsida</taxon>
        <taxon>eudicotyledons</taxon>
        <taxon>Gunneridae</taxon>
        <taxon>Pentapetalae</taxon>
        <taxon>asterids</taxon>
        <taxon>lamiids</taxon>
        <taxon>Lamiales</taxon>
        <taxon>Gesneriaceae</taxon>
        <taxon>Didymocarpoideae</taxon>
        <taxon>Trichosporeae</taxon>
        <taxon>Loxocarpinae</taxon>
        <taxon>Dorcoceras</taxon>
    </lineage>
</organism>
<evidence type="ECO:0000313" key="2">
    <source>
        <dbReference type="Proteomes" id="UP000250235"/>
    </source>
</evidence>
<accession>A0A2Z7CBK0</accession>
<proteinExistence type="predicted"/>
<protein>
    <submittedName>
        <fullName evidence="1">Uncharacterized protein</fullName>
    </submittedName>
</protein>
<reference evidence="1 2" key="1">
    <citation type="journal article" date="2015" name="Proc. Natl. Acad. Sci. U.S.A.">
        <title>The resurrection genome of Boea hygrometrica: A blueprint for survival of dehydration.</title>
        <authorList>
            <person name="Xiao L."/>
            <person name="Yang G."/>
            <person name="Zhang L."/>
            <person name="Yang X."/>
            <person name="Zhao S."/>
            <person name="Ji Z."/>
            <person name="Zhou Q."/>
            <person name="Hu M."/>
            <person name="Wang Y."/>
            <person name="Chen M."/>
            <person name="Xu Y."/>
            <person name="Jin H."/>
            <person name="Xiao X."/>
            <person name="Hu G."/>
            <person name="Bao F."/>
            <person name="Hu Y."/>
            <person name="Wan P."/>
            <person name="Li L."/>
            <person name="Deng X."/>
            <person name="Kuang T."/>
            <person name="Xiang C."/>
            <person name="Zhu J.K."/>
            <person name="Oliver M.J."/>
            <person name="He Y."/>
        </authorList>
    </citation>
    <scope>NUCLEOTIDE SEQUENCE [LARGE SCALE GENOMIC DNA]</scope>
    <source>
        <strain evidence="2">cv. XS01</strain>
    </source>
</reference>
<keyword evidence="2" id="KW-1185">Reference proteome</keyword>
<evidence type="ECO:0000313" key="1">
    <source>
        <dbReference type="EMBL" id="KZV44411.1"/>
    </source>
</evidence>